<evidence type="ECO:0000313" key="6">
    <source>
        <dbReference type="EMBL" id="CAE0059233.1"/>
    </source>
</evidence>
<dbReference type="Gene3D" id="3.60.21.10">
    <property type="match status" value="1"/>
</dbReference>
<sequence>MMAFVEGSAGSWRVSRRPKSRICDRVHDEERHSTRRVKLVHWTDVHFFVPDGVKVLPERKELLGLLNLYVMGREKEFNPERLVSRLVDDVAALNPDVVVFSGDLSAMGTSVEFETALRVIKPMLAAFPSVLIAGNHDRYTQQGRNRMETYFGQWMTGGTEDGALWSSFDSADESWPGLFKLQNGLRIITLDQARPSVASNGAHSRGQISRLRSTLQSEGPQNCIVVGHYPVLDPWLGSGRMPRNGSVPLYERLGRSLKDVNELHAALLAHPPLAYLCGHHHAQSIVRSSQGKSGRSLLQVCCGSSAYVGHKDSNWAGFYEIDLEPSSGGFEIADIHRHVWSNQTQRFLRQTSSEADLHSVLTVAPETQG</sequence>
<dbReference type="GO" id="GO:0016787">
    <property type="term" value="F:hydrolase activity"/>
    <property type="evidence" value="ECO:0007669"/>
    <property type="project" value="UniProtKB-KW"/>
</dbReference>
<evidence type="ECO:0000256" key="1">
    <source>
        <dbReference type="ARBA" id="ARBA00022723"/>
    </source>
</evidence>
<organism evidence="6">
    <name type="scientific">Rhodosorus marinus</name>
    <dbReference type="NCBI Taxonomy" id="101924"/>
    <lineage>
        <taxon>Eukaryota</taxon>
        <taxon>Rhodophyta</taxon>
        <taxon>Stylonematophyceae</taxon>
        <taxon>Stylonematales</taxon>
        <taxon>Stylonemataceae</taxon>
        <taxon>Rhodosorus</taxon>
    </lineage>
</organism>
<dbReference type="PANTHER" id="PTHR42988">
    <property type="entry name" value="PHOSPHOHYDROLASE"/>
    <property type="match status" value="1"/>
</dbReference>
<dbReference type="SUPFAM" id="SSF56300">
    <property type="entry name" value="Metallo-dependent phosphatases"/>
    <property type="match status" value="1"/>
</dbReference>
<dbReference type="PANTHER" id="PTHR42988:SF2">
    <property type="entry name" value="CYCLIC NUCLEOTIDE PHOSPHODIESTERASE CBUA0032-RELATED"/>
    <property type="match status" value="1"/>
</dbReference>
<comment type="similarity">
    <text evidence="4">Belongs to the cyclic nucleotide phosphodiesterase class-III family.</text>
</comment>
<name>A0A7S3ELB4_9RHOD</name>
<dbReference type="AlphaFoldDB" id="A0A7S3ELB4"/>
<keyword evidence="3" id="KW-0408">Iron</keyword>
<keyword evidence="1" id="KW-0479">Metal-binding</keyword>
<evidence type="ECO:0000259" key="5">
    <source>
        <dbReference type="Pfam" id="PF00149"/>
    </source>
</evidence>
<dbReference type="InterPro" id="IPR050884">
    <property type="entry name" value="CNP_phosphodiesterase-III"/>
</dbReference>
<dbReference type="EMBL" id="HBHW01035528">
    <property type="protein sequence ID" value="CAE0059233.1"/>
    <property type="molecule type" value="Transcribed_RNA"/>
</dbReference>
<dbReference type="GO" id="GO:0046872">
    <property type="term" value="F:metal ion binding"/>
    <property type="evidence" value="ECO:0007669"/>
    <property type="project" value="UniProtKB-KW"/>
</dbReference>
<gene>
    <name evidence="6" type="ORF">RMAR00112_LOCUS27298</name>
</gene>
<dbReference type="Pfam" id="PF00149">
    <property type="entry name" value="Metallophos"/>
    <property type="match status" value="1"/>
</dbReference>
<feature type="domain" description="Calcineurin-like phosphoesterase" evidence="5">
    <location>
        <begin position="38"/>
        <end position="282"/>
    </location>
</feature>
<evidence type="ECO:0000256" key="4">
    <source>
        <dbReference type="ARBA" id="ARBA00025742"/>
    </source>
</evidence>
<accession>A0A7S3ELB4</accession>
<reference evidence="6" key="1">
    <citation type="submission" date="2021-01" db="EMBL/GenBank/DDBJ databases">
        <authorList>
            <person name="Corre E."/>
            <person name="Pelletier E."/>
            <person name="Niang G."/>
            <person name="Scheremetjew M."/>
            <person name="Finn R."/>
            <person name="Kale V."/>
            <person name="Holt S."/>
            <person name="Cochrane G."/>
            <person name="Meng A."/>
            <person name="Brown T."/>
            <person name="Cohen L."/>
        </authorList>
    </citation>
    <scope>NUCLEOTIDE SEQUENCE</scope>
    <source>
        <strain evidence="6">CCMP 769</strain>
    </source>
</reference>
<dbReference type="InterPro" id="IPR004843">
    <property type="entry name" value="Calcineurin-like_PHP"/>
</dbReference>
<proteinExistence type="inferred from homology"/>
<protein>
    <recommendedName>
        <fullName evidence="5">Calcineurin-like phosphoesterase domain-containing protein</fullName>
    </recommendedName>
</protein>
<keyword evidence="2" id="KW-0378">Hydrolase</keyword>
<dbReference type="InterPro" id="IPR029052">
    <property type="entry name" value="Metallo-depent_PP-like"/>
</dbReference>
<evidence type="ECO:0000256" key="2">
    <source>
        <dbReference type="ARBA" id="ARBA00022801"/>
    </source>
</evidence>
<evidence type="ECO:0000256" key="3">
    <source>
        <dbReference type="ARBA" id="ARBA00023004"/>
    </source>
</evidence>